<dbReference type="Proteomes" id="UP000523000">
    <property type="component" value="Unassembled WGS sequence"/>
</dbReference>
<keyword evidence="4" id="KW-1185">Reference proteome</keyword>
<comment type="caution">
    <text evidence="2">Once thought to be involved in copper homeostasis, experiments in E.coli have shown this is not the case.</text>
</comment>
<reference evidence="3 4" key="1">
    <citation type="submission" date="2020-08" db="EMBL/GenBank/DDBJ databases">
        <title>Sequencing the genomes of 1000 actinobacteria strains.</title>
        <authorList>
            <person name="Klenk H.-P."/>
        </authorList>
    </citation>
    <scope>NUCLEOTIDE SEQUENCE [LARGE SCALE GENOMIC DNA]</scope>
    <source>
        <strain evidence="3 4">DSM 22826</strain>
    </source>
</reference>
<name>A0A839QJ21_9MICC</name>
<dbReference type="EMBL" id="JACHVS010000001">
    <property type="protein sequence ID" value="MBB2995807.1"/>
    <property type="molecule type" value="Genomic_DNA"/>
</dbReference>
<dbReference type="RefSeq" id="WP_183511006.1">
    <property type="nucleotide sequence ID" value="NZ_BAABGK010000080.1"/>
</dbReference>
<dbReference type="InterPro" id="IPR005627">
    <property type="entry name" value="CutC-like"/>
</dbReference>
<evidence type="ECO:0000256" key="2">
    <source>
        <dbReference type="HAMAP-Rule" id="MF_00795"/>
    </source>
</evidence>
<comment type="subcellular location">
    <subcellularLocation>
        <location evidence="2">Cytoplasm</location>
    </subcellularLocation>
</comment>
<accession>A0A839QJ21</accession>
<organism evidence="3 4">
    <name type="scientific">Paeniglutamicibacter cryotolerans</name>
    <dbReference type="NCBI Taxonomy" id="670079"/>
    <lineage>
        <taxon>Bacteria</taxon>
        <taxon>Bacillati</taxon>
        <taxon>Actinomycetota</taxon>
        <taxon>Actinomycetes</taxon>
        <taxon>Micrococcales</taxon>
        <taxon>Micrococcaceae</taxon>
        <taxon>Paeniglutamicibacter</taxon>
    </lineage>
</organism>
<evidence type="ECO:0000313" key="4">
    <source>
        <dbReference type="Proteomes" id="UP000523000"/>
    </source>
</evidence>
<keyword evidence="2" id="KW-0963">Cytoplasm</keyword>
<gene>
    <name evidence="2" type="primary">cutC</name>
    <name evidence="3" type="ORF">E9229_001998</name>
</gene>
<evidence type="ECO:0000256" key="1">
    <source>
        <dbReference type="ARBA" id="ARBA00007768"/>
    </source>
</evidence>
<proteinExistence type="inferred from homology"/>
<dbReference type="HAMAP" id="MF_00795">
    <property type="entry name" value="CutC"/>
    <property type="match status" value="1"/>
</dbReference>
<dbReference type="PANTHER" id="PTHR12598">
    <property type="entry name" value="COPPER HOMEOSTASIS PROTEIN CUTC"/>
    <property type="match status" value="1"/>
</dbReference>
<dbReference type="AlphaFoldDB" id="A0A839QJ21"/>
<sequence length="264" mass="26201">MTSPRLEIAVQDTAGARIAREHGADRVELCQGLGLGGLTPSQGLIEACVAEGIGVHPLIRPRGGGFSYSPLETEAMLIDIRRAVAAGARGVVIGAVCAGDAGLDSSVLSTLIAAARETAADTEITVHRCVDVLLGAGADPAQLVGQLIGLGVDRVLSSGGASTAGRGIGVLHLMHEAADGRLQIQAGGGVRLEDIPALLRLDGIHLSARTSVSTGASGPGGGESAYDATSPELVAAAAAALVAPGRAANPDASTISDSDVSRAT</sequence>
<evidence type="ECO:0000313" key="3">
    <source>
        <dbReference type="EMBL" id="MBB2995807.1"/>
    </source>
</evidence>
<comment type="similarity">
    <text evidence="1 2">Belongs to the CutC family.</text>
</comment>
<dbReference type="Pfam" id="PF03932">
    <property type="entry name" value="CutC"/>
    <property type="match status" value="1"/>
</dbReference>
<protein>
    <recommendedName>
        <fullName evidence="2">PF03932 family protein CutC</fullName>
    </recommendedName>
</protein>
<comment type="caution">
    <text evidence="3">The sequence shown here is derived from an EMBL/GenBank/DDBJ whole genome shotgun (WGS) entry which is preliminary data.</text>
</comment>
<dbReference type="InterPro" id="IPR036822">
    <property type="entry name" value="CutC-like_dom_sf"/>
</dbReference>
<dbReference type="GO" id="GO:0005507">
    <property type="term" value="F:copper ion binding"/>
    <property type="evidence" value="ECO:0007669"/>
    <property type="project" value="TreeGrafter"/>
</dbReference>
<dbReference type="PANTHER" id="PTHR12598:SF0">
    <property type="entry name" value="COPPER HOMEOSTASIS PROTEIN CUTC HOMOLOG"/>
    <property type="match status" value="1"/>
</dbReference>
<dbReference type="Gene3D" id="3.20.20.380">
    <property type="entry name" value="Copper homeostasis (CutC) domain"/>
    <property type="match status" value="1"/>
</dbReference>
<dbReference type="SUPFAM" id="SSF110395">
    <property type="entry name" value="CutC-like"/>
    <property type="match status" value="1"/>
</dbReference>
<dbReference type="GO" id="GO:0005737">
    <property type="term" value="C:cytoplasm"/>
    <property type="evidence" value="ECO:0007669"/>
    <property type="project" value="UniProtKB-SubCell"/>
</dbReference>